<dbReference type="EMBL" id="MU002055">
    <property type="protein sequence ID" value="KAF2790784.1"/>
    <property type="molecule type" value="Genomic_DNA"/>
</dbReference>
<protein>
    <recommendedName>
        <fullName evidence="3">Glycoside hydrolase family 3 C-terminal domain-containing protein</fullName>
    </recommendedName>
</protein>
<reference evidence="1" key="1">
    <citation type="journal article" date="2020" name="Stud. Mycol.">
        <title>101 Dothideomycetes genomes: a test case for predicting lifestyles and emergence of pathogens.</title>
        <authorList>
            <person name="Haridas S."/>
            <person name="Albert R."/>
            <person name="Binder M."/>
            <person name="Bloem J."/>
            <person name="Labutti K."/>
            <person name="Salamov A."/>
            <person name="Andreopoulos B."/>
            <person name="Baker S."/>
            <person name="Barry K."/>
            <person name="Bills G."/>
            <person name="Bluhm B."/>
            <person name="Cannon C."/>
            <person name="Castanera R."/>
            <person name="Culley D."/>
            <person name="Daum C."/>
            <person name="Ezra D."/>
            <person name="Gonzalez J."/>
            <person name="Henrissat B."/>
            <person name="Kuo A."/>
            <person name="Liang C."/>
            <person name="Lipzen A."/>
            <person name="Lutzoni F."/>
            <person name="Magnuson J."/>
            <person name="Mondo S."/>
            <person name="Nolan M."/>
            <person name="Ohm R."/>
            <person name="Pangilinan J."/>
            <person name="Park H.-J."/>
            <person name="Ramirez L."/>
            <person name="Alfaro M."/>
            <person name="Sun H."/>
            <person name="Tritt A."/>
            <person name="Yoshinaga Y."/>
            <person name="Zwiers L.-H."/>
            <person name="Turgeon B."/>
            <person name="Goodwin S."/>
            <person name="Spatafora J."/>
            <person name="Crous P."/>
            <person name="Grigoriev I."/>
        </authorList>
    </citation>
    <scope>NUCLEOTIDE SEQUENCE</scope>
    <source>
        <strain evidence="1">CBS 109.77</strain>
    </source>
</reference>
<dbReference type="OrthoDB" id="47059at2759"/>
<keyword evidence="2" id="KW-1185">Reference proteome</keyword>
<proteinExistence type="predicted"/>
<evidence type="ECO:0008006" key="3">
    <source>
        <dbReference type="Google" id="ProtNLM"/>
    </source>
</evidence>
<name>A0A6A6X3R1_9PLEO</name>
<sequence>MTTPSPGVVSLTASLQSTSTSATIVRCPSATLSRLRQLNEAEIITLFTPFVPHPPSTPLAKNMDPFEPLGRSLPRQVRHVPYRLDNGMTETHIDFLSTSGAVIIVVCSTENVINYNSQAFEQQIKFARNIAKKVEEIKSLDDTPVVLLLITNGAASQIHEDELTDFPALITCDNYTPDALKAIVHLVFGV</sequence>
<dbReference type="Proteomes" id="UP000799757">
    <property type="component" value="Unassembled WGS sequence"/>
</dbReference>
<evidence type="ECO:0000313" key="1">
    <source>
        <dbReference type="EMBL" id="KAF2790784.1"/>
    </source>
</evidence>
<dbReference type="AlphaFoldDB" id="A0A6A6X3R1"/>
<gene>
    <name evidence="1" type="ORF">K505DRAFT_327338</name>
</gene>
<accession>A0A6A6X3R1</accession>
<organism evidence="1 2">
    <name type="scientific">Melanomma pulvis-pyrius CBS 109.77</name>
    <dbReference type="NCBI Taxonomy" id="1314802"/>
    <lineage>
        <taxon>Eukaryota</taxon>
        <taxon>Fungi</taxon>
        <taxon>Dikarya</taxon>
        <taxon>Ascomycota</taxon>
        <taxon>Pezizomycotina</taxon>
        <taxon>Dothideomycetes</taxon>
        <taxon>Pleosporomycetidae</taxon>
        <taxon>Pleosporales</taxon>
        <taxon>Melanommataceae</taxon>
        <taxon>Melanomma</taxon>
    </lineage>
</organism>
<evidence type="ECO:0000313" key="2">
    <source>
        <dbReference type="Proteomes" id="UP000799757"/>
    </source>
</evidence>